<name>A0ABR9TME2_9FLAO</name>
<dbReference type="SUPFAM" id="SSF53955">
    <property type="entry name" value="Lysozyme-like"/>
    <property type="match status" value="2"/>
</dbReference>
<sequence>MKELNELREDEFSGKVFRIKSVNDDTQFQNQTLKIYGKKCYCNRDFTEVELTNIITQLRKKDDVHQEQQYHEKDPLYITEEGLLLVQKGKDGYYDLNGKFVQKEAPKKYKKTVSKFDELGISIFQSKRIEKIKNDDATIPKFTQEINKIFKDYNINTCLRKIHFLAQCYVESGRFVDTYEGLTAVKSNYRGGADFQGRGLKQITHDMNYLEYYDKVNSTTLFRDKYKGRNKEGEGLTSYMKRVTKNGFPEDFLNTLKTFAKKLSTELHYACDSAGWFWDRKDLNKFADEDNVTKVTKIINGGDKGLTERKKYTSDLKIIFDYEKCNSKNWGPNSNFFYDFLPKSNY</sequence>
<keyword evidence="2" id="KW-1185">Reference proteome</keyword>
<reference evidence="1 2" key="1">
    <citation type="submission" date="2018-07" db="EMBL/GenBank/DDBJ databases">
        <title>Genome assembly of strain KB82.</title>
        <authorList>
            <person name="Kukolya J."/>
            <person name="Horvath B."/>
            <person name="Nagy I."/>
            <person name="Toth A."/>
        </authorList>
    </citation>
    <scope>NUCLEOTIDE SEQUENCE [LARGE SCALE GENOMIC DNA]</scope>
    <source>
        <strain evidence="1 2">Kb82</strain>
    </source>
</reference>
<evidence type="ECO:0000313" key="1">
    <source>
        <dbReference type="EMBL" id="MBE8725812.1"/>
    </source>
</evidence>
<dbReference type="Gene3D" id="1.10.530.10">
    <property type="match status" value="1"/>
</dbReference>
<protein>
    <submittedName>
        <fullName evidence="1">Uncharacterized protein</fullName>
    </submittedName>
</protein>
<organism evidence="1 2">
    <name type="scientific">Flavobacterium hungaricum</name>
    <dbReference type="NCBI Taxonomy" id="2082725"/>
    <lineage>
        <taxon>Bacteria</taxon>
        <taxon>Pseudomonadati</taxon>
        <taxon>Bacteroidota</taxon>
        <taxon>Flavobacteriia</taxon>
        <taxon>Flavobacteriales</taxon>
        <taxon>Flavobacteriaceae</taxon>
        <taxon>Flavobacterium</taxon>
    </lineage>
</organism>
<dbReference type="RefSeq" id="WP_194139004.1">
    <property type="nucleotide sequence ID" value="NZ_PRDM01000002.1"/>
</dbReference>
<dbReference type="EMBL" id="PRDM01000002">
    <property type="protein sequence ID" value="MBE8725812.1"/>
    <property type="molecule type" value="Genomic_DNA"/>
</dbReference>
<evidence type="ECO:0000313" key="2">
    <source>
        <dbReference type="Proteomes" id="UP000640614"/>
    </source>
</evidence>
<gene>
    <name evidence="1" type="ORF">C4F50_12740</name>
</gene>
<accession>A0ABR9TME2</accession>
<dbReference type="InterPro" id="IPR023346">
    <property type="entry name" value="Lysozyme-like_dom_sf"/>
</dbReference>
<dbReference type="Proteomes" id="UP000640614">
    <property type="component" value="Unassembled WGS sequence"/>
</dbReference>
<comment type="caution">
    <text evidence="1">The sequence shown here is derived from an EMBL/GenBank/DDBJ whole genome shotgun (WGS) entry which is preliminary data.</text>
</comment>
<proteinExistence type="predicted"/>